<evidence type="ECO:0000313" key="3">
    <source>
        <dbReference type="Proteomes" id="UP001266305"/>
    </source>
</evidence>
<gene>
    <name evidence="2" type="ORF">P7K49_034641</name>
</gene>
<name>A0ABQ9TVY0_SAGOE</name>
<feature type="compositionally biased region" description="Low complexity" evidence="1">
    <location>
        <begin position="77"/>
        <end position="97"/>
    </location>
</feature>
<reference evidence="2 3" key="1">
    <citation type="submission" date="2023-05" db="EMBL/GenBank/DDBJ databases">
        <title>B98-5 Cell Line De Novo Hybrid Assembly: An Optical Mapping Approach.</title>
        <authorList>
            <person name="Kananen K."/>
            <person name="Auerbach J.A."/>
            <person name="Kautto E."/>
            <person name="Blachly J.S."/>
        </authorList>
    </citation>
    <scope>NUCLEOTIDE SEQUENCE [LARGE SCALE GENOMIC DNA]</scope>
    <source>
        <strain evidence="2">B95-8</strain>
        <tissue evidence="2">Cell line</tissue>
    </source>
</reference>
<dbReference type="Proteomes" id="UP001266305">
    <property type="component" value="Unassembled WGS sequence"/>
</dbReference>
<feature type="region of interest" description="Disordered" evidence="1">
    <location>
        <begin position="1"/>
        <end position="152"/>
    </location>
</feature>
<organism evidence="2 3">
    <name type="scientific">Saguinus oedipus</name>
    <name type="common">Cotton-top tamarin</name>
    <name type="synonym">Oedipomidas oedipus</name>
    <dbReference type="NCBI Taxonomy" id="9490"/>
    <lineage>
        <taxon>Eukaryota</taxon>
        <taxon>Metazoa</taxon>
        <taxon>Chordata</taxon>
        <taxon>Craniata</taxon>
        <taxon>Vertebrata</taxon>
        <taxon>Euteleostomi</taxon>
        <taxon>Mammalia</taxon>
        <taxon>Eutheria</taxon>
        <taxon>Euarchontoglires</taxon>
        <taxon>Primates</taxon>
        <taxon>Haplorrhini</taxon>
        <taxon>Platyrrhini</taxon>
        <taxon>Cebidae</taxon>
        <taxon>Callitrichinae</taxon>
        <taxon>Saguinus</taxon>
    </lineage>
</organism>
<keyword evidence="3" id="KW-1185">Reference proteome</keyword>
<comment type="caution">
    <text evidence="2">The sequence shown here is derived from an EMBL/GenBank/DDBJ whole genome shotgun (WGS) entry which is preliminary data.</text>
</comment>
<proteinExistence type="predicted"/>
<sequence length="167" mass="17132">MPAPGRSSLCATIPPHPLLPARFSLATPPAPPSVCPTSSQQQQRNRLGSGGSGDGPSVSWPRHTRPPAAVTGRGDAPNRSRNRSSSGNRPGARSLGLRAGGLGGTAQGWPEGRGWEALGGADGLGGAGRHWAGPARARESRLPSPSSGQFPKPLLLSQLLQRFGGFL</sequence>
<accession>A0ABQ9TVY0</accession>
<evidence type="ECO:0000256" key="1">
    <source>
        <dbReference type="SAM" id="MobiDB-lite"/>
    </source>
</evidence>
<dbReference type="EMBL" id="JASSZA010000019">
    <property type="protein sequence ID" value="KAK2088734.1"/>
    <property type="molecule type" value="Genomic_DNA"/>
</dbReference>
<feature type="compositionally biased region" description="Polar residues" evidence="1">
    <location>
        <begin position="35"/>
        <end position="46"/>
    </location>
</feature>
<evidence type="ECO:0000313" key="2">
    <source>
        <dbReference type="EMBL" id="KAK2088734.1"/>
    </source>
</evidence>
<protein>
    <submittedName>
        <fullName evidence="2">Uncharacterized protein</fullName>
    </submittedName>
</protein>